<proteinExistence type="predicted"/>
<comment type="caution">
    <text evidence="1">The sequence shown here is derived from an EMBL/GenBank/DDBJ whole genome shotgun (WGS) entry which is preliminary data.</text>
</comment>
<dbReference type="Proteomes" id="UP000765160">
    <property type="component" value="Unassembled WGS sequence"/>
</dbReference>
<protein>
    <submittedName>
        <fullName evidence="1">Uncharacterized protein</fullName>
    </submittedName>
</protein>
<gene>
    <name evidence="1" type="ORF">HB662_13280</name>
</gene>
<dbReference type="RefSeq" id="WP_168050299.1">
    <property type="nucleotide sequence ID" value="NZ_JAATJR010000004.1"/>
</dbReference>
<keyword evidence="2" id="KW-1185">Reference proteome</keyword>
<sequence>MLLHPTGQSRPARAPDFVAASLLTSAEGAEIHLVARDGRLLRLPTDEANARQIIIGLWQALDRDR</sequence>
<evidence type="ECO:0000313" key="1">
    <source>
        <dbReference type="EMBL" id="NKE45757.1"/>
    </source>
</evidence>
<accession>A0ABX1F0C7</accession>
<reference evidence="1 2" key="1">
    <citation type="submission" date="2020-03" db="EMBL/GenBank/DDBJ databases">
        <title>Roseomonas selenitidurans sp. nov. isolated from soil.</title>
        <authorList>
            <person name="Liu H."/>
        </authorList>
    </citation>
    <scope>NUCLEOTIDE SEQUENCE [LARGE SCALE GENOMIC DNA]</scope>
    <source>
        <strain evidence="1 2">JCM 15073</strain>
    </source>
</reference>
<dbReference type="EMBL" id="JAAVTX010000004">
    <property type="protein sequence ID" value="NKE45757.1"/>
    <property type="molecule type" value="Genomic_DNA"/>
</dbReference>
<organism evidence="1 2">
    <name type="scientific">Falsiroseomonas frigidaquae</name>
    <dbReference type="NCBI Taxonomy" id="487318"/>
    <lineage>
        <taxon>Bacteria</taxon>
        <taxon>Pseudomonadati</taxon>
        <taxon>Pseudomonadota</taxon>
        <taxon>Alphaproteobacteria</taxon>
        <taxon>Acetobacterales</taxon>
        <taxon>Roseomonadaceae</taxon>
        <taxon>Falsiroseomonas</taxon>
    </lineage>
</organism>
<name>A0ABX1F0C7_9PROT</name>
<evidence type="ECO:0000313" key="2">
    <source>
        <dbReference type="Proteomes" id="UP000765160"/>
    </source>
</evidence>